<sequence length="87" mass="9980">MEGTSKCMEDISDPDFFDNIKADIEKKLDKMKKIVNNINQMRVEAAYLQSDLILMIDAQTWEEISELIGLQTSSMTMNSLTDTEDKK</sequence>
<name>A0A835L180_SPOEX</name>
<proteinExistence type="predicted"/>
<gene>
    <name evidence="1" type="ORF">HW555_011904</name>
</gene>
<evidence type="ECO:0000313" key="2">
    <source>
        <dbReference type="Proteomes" id="UP000648187"/>
    </source>
</evidence>
<dbReference type="Proteomes" id="UP000648187">
    <property type="component" value="Unassembled WGS sequence"/>
</dbReference>
<keyword evidence="2" id="KW-1185">Reference proteome</keyword>
<comment type="caution">
    <text evidence="1">The sequence shown here is derived from an EMBL/GenBank/DDBJ whole genome shotgun (WGS) entry which is preliminary data.</text>
</comment>
<evidence type="ECO:0000313" key="1">
    <source>
        <dbReference type="EMBL" id="KAF9408401.1"/>
    </source>
</evidence>
<dbReference type="EMBL" id="JACKWZ010000386">
    <property type="protein sequence ID" value="KAF9408401.1"/>
    <property type="molecule type" value="Genomic_DNA"/>
</dbReference>
<dbReference type="AlphaFoldDB" id="A0A835L180"/>
<reference evidence="1" key="1">
    <citation type="submission" date="2020-08" db="EMBL/GenBank/DDBJ databases">
        <title>Spodoptera exigua strain:BAW_Kor-Di-RS1 Genome sequencing and assembly.</title>
        <authorList>
            <person name="Kim J."/>
            <person name="Nam H.Y."/>
            <person name="Kwon M."/>
            <person name="Choi J.H."/>
            <person name="Cho S.R."/>
            <person name="Kim G.-H."/>
        </authorList>
    </citation>
    <scope>NUCLEOTIDE SEQUENCE</scope>
    <source>
        <strain evidence="1">BAW_Kor-Di-RS1</strain>
        <tissue evidence="1">Whole-body</tissue>
    </source>
</reference>
<organism evidence="1 2">
    <name type="scientific">Spodoptera exigua</name>
    <name type="common">Beet armyworm</name>
    <name type="synonym">Noctua fulgens</name>
    <dbReference type="NCBI Taxonomy" id="7107"/>
    <lineage>
        <taxon>Eukaryota</taxon>
        <taxon>Metazoa</taxon>
        <taxon>Ecdysozoa</taxon>
        <taxon>Arthropoda</taxon>
        <taxon>Hexapoda</taxon>
        <taxon>Insecta</taxon>
        <taxon>Pterygota</taxon>
        <taxon>Neoptera</taxon>
        <taxon>Endopterygota</taxon>
        <taxon>Lepidoptera</taxon>
        <taxon>Glossata</taxon>
        <taxon>Ditrysia</taxon>
        <taxon>Noctuoidea</taxon>
        <taxon>Noctuidae</taxon>
        <taxon>Amphipyrinae</taxon>
        <taxon>Spodoptera</taxon>
    </lineage>
</organism>
<accession>A0A835L180</accession>
<protein>
    <submittedName>
        <fullName evidence="1">Uncharacterized protein</fullName>
    </submittedName>
</protein>